<sequence>MGVSHAPRIKRFAVNHGCINYLNDGGRRNFKKSFHKHNEAMEYAQELGKKYQSGWIQIEDRAKETYEEYNVTVYGDLKIREPSCESRQEKIA</sequence>
<keyword evidence="2" id="KW-1185">Reference proteome</keyword>
<name>A0ABV4NT92_9GAMM</name>
<proteinExistence type="predicted"/>
<reference evidence="1 2" key="1">
    <citation type="submission" date="2024-08" db="EMBL/GenBank/DDBJ databases">
        <authorList>
            <person name="Ishaq N."/>
        </authorList>
    </citation>
    <scope>NUCLEOTIDE SEQUENCE [LARGE SCALE GENOMIC DNA]</scope>
    <source>
        <strain evidence="1 2">DSM 18651</strain>
    </source>
</reference>
<evidence type="ECO:0000313" key="2">
    <source>
        <dbReference type="Proteomes" id="UP001569428"/>
    </source>
</evidence>
<comment type="caution">
    <text evidence="1">The sequence shown here is derived from an EMBL/GenBank/DDBJ whole genome shotgun (WGS) entry which is preliminary data.</text>
</comment>
<protein>
    <submittedName>
        <fullName evidence="1">Uncharacterized protein</fullName>
    </submittedName>
</protein>
<gene>
    <name evidence="1" type="ORF">ACCI49_00220</name>
</gene>
<dbReference type="EMBL" id="JBGMEK010000001">
    <property type="protein sequence ID" value="MFA0809326.1"/>
    <property type="molecule type" value="Genomic_DNA"/>
</dbReference>
<organism evidence="1 2">
    <name type="scientific">Microbulbifer epialgicus</name>
    <dbReference type="NCBI Taxonomy" id="393907"/>
    <lineage>
        <taxon>Bacteria</taxon>
        <taxon>Pseudomonadati</taxon>
        <taxon>Pseudomonadota</taxon>
        <taxon>Gammaproteobacteria</taxon>
        <taxon>Cellvibrionales</taxon>
        <taxon>Microbulbiferaceae</taxon>
        <taxon>Microbulbifer</taxon>
    </lineage>
</organism>
<accession>A0ABV4NT92</accession>
<dbReference type="RefSeq" id="WP_371836947.1">
    <property type="nucleotide sequence ID" value="NZ_JBGMEK010000001.1"/>
</dbReference>
<evidence type="ECO:0000313" key="1">
    <source>
        <dbReference type="EMBL" id="MFA0809326.1"/>
    </source>
</evidence>
<dbReference type="Proteomes" id="UP001569428">
    <property type="component" value="Unassembled WGS sequence"/>
</dbReference>